<organism evidence="1">
    <name type="scientific">Rhizophora mucronata</name>
    <name type="common">Asiatic mangrove</name>
    <dbReference type="NCBI Taxonomy" id="61149"/>
    <lineage>
        <taxon>Eukaryota</taxon>
        <taxon>Viridiplantae</taxon>
        <taxon>Streptophyta</taxon>
        <taxon>Embryophyta</taxon>
        <taxon>Tracheophyta</taxon>
        <taxon>Spermatophyta</taxon>
        <taxon>Magnoliopsida</taxon>
        <taxon>eudicotyledons</taxon>
        <taxon>Gunneridae</taxon>
        <taxon>Pentapetalae</taxon>
        <taxon>rosids</taxon>
        <taxon>fabids</taxon>
        <taxon>Malpighiales</taxon>
        <taxon>Rhizophoraceae</taxon>
        <taxon>Rhizophora</taxon>
    </lineage>
</organism>
<sequence length="11" mass="1297">MLAPCYFLLLL</sequence>
<dbReference type="EMBL" id="GGEC01090543">
    <property type="protein sequence ID" value="MBX71027.1"/>
    <property type="molecule type" value="Transcribed_RNA"/>
</dbReference>
<accession>A0A2P2QVQ3</accession>
<reference evidence="1" key="1">
    <citation type="submission" date="2018-02" db="EMBL/GenBank/DDBJ databases">
        <title>Rhizophora mucronata_Transcriptome.</title>
        <authorList>
            <person name="Meera S.P."/>
            <person name="Sreeshan A."/>
            <person name="Augustine A."/>
        </authorList>
    </citation>
    <scope>NUCLEOTIDE SEQUENCE</scope>
    <source>
        <tissue evidence="1">Leaf</tissue>
    </source>
</reference>
<proteinExistence type="predicted"/>
<evidence type="ECO:0000313" key="1">
    <source>
        <dbReference type="EMBL" id="MBX71027.1"/>
    </source>
</evidence>
<protein>
    <submittedName>
        <fullName evidence="1">Uncharacterized protein</fullName>
    </submittedName>
</protein>
<name>A0A2P2QVQ3_RHIMU</name>